<dbReference type="InterPro" id="IPR029071">
    <property type="entry name" value="Ubiquitin-like_domsf"/>
</dbReference>
<feature type="compositionally biased region" description="Polar residues" evidence="5">
    <location>
        <begin position="801"/>
        <end position="810"/>
    </location>
</feature>
<feature type="region of interest" description="Disordered" evidence="5">
    <location>
        <begin position="504"/>
        <end position="545"/>
    </location>
</feature>
<dbReference type="OrthoDB" id="756206at2759"/>
<feature type="region of interest" description="Disordered" evidence="5">
    <location>
        <begin position="266"/>
        <end position="329"/>
    </location>
</feature>
<dbReference type="EMBL" id="LUCM01005979">
    <property type="protein sequence ID" value="KAA0191990.1"/>
    <property type="molecule type" value="Genomic_DNA"/>
</dbReference>
<evidence type="ECO:0000256" key="5">
    <source>
        <dbReference type="SAM" id="MobiDB-lite"/>
    </source>
</evidence>
<feature type="compositionally biased region" description="Low complexity" evidence="5">
    <location>
        <begin position="267"/>
        <end position="277"/>
    </location>
</feature>
<reference evidence="8" key="1">
    <citation type="submission" date="2019-05" db="EMBL/GenBank/DDBJ databases">
        <title>Annotation for the trematode Fasciolopsis buski.</title>
        <authorList>
            <person name="Choi Y.-J."/>
        </authorList>
    </citation>
    <scope>NUCLEOTIDE SEQUENCE</scope>
    <source>
        <strain evidence="8">HT</strain>
        <tissue evidence="8">Whole worm</tissue>
    </source>
</reference>
<feature type="compositionally biased region" description="Polar residues" evidence="5">
    <location>
        <begin position="302"/>
        <end position="311"/>
    </location>
</feature>
<dbReference type="Gene3D" id="3.10.20.90">
    <property type="entry name" value="Phosphatidylinositol 3-kinase Catalytic Subunit, Chain A, domain 1"/>
    <property type="match status" value="1"/>
</dbReference>
<keyword evidence="3" id="KW-0862">Zinc</keyword>
<dbReference type="InterPro" id="IPR053061">
    <property type="entry name" value="AN1-type_zinc_finger"/>
</dbReference>
<dbReference type="PANTHER" id="PTHR46728:SF1">
    <property type="entry name" value="AN1-TYPE ZINC FINGER PROTEIN 4"/>
    <property type="match status" value="1"/>
</dbReference>
<keyword evidence="1" id="KW-0479">Metal-binding</keyword>
<name>A0A8E0RVG5_9TREM</name>
<feature type="compositionally biased region" description="Polar residues" evidence="5">
    <location>
        <begin position="688"/>
        <end position="699"/>
    </location>
</feature>
<dbReference type="Gene3D" id="4.10.1110.10">
    <property type="entry name" value="AN1-like Zinc finger"/>
    <property type="match status" value="1"/>
</dbReference>
<feature type="region of interest" description="Disordered" evidence="5">
    <location>
        <begin position="894"/>
        <end position="938"/>
    </location>
</feature>
<dbReference type="InterPro" id="IPR000058">
    <property type="entry name" value="Znf_AN1"/>
</dbReference>
<sequence length="1005" mass="108656">MYFITFPDSQSYLICIVLGIPVTQQHLIWKNDELDDHRRLHDYSIPGGSTLRLVLGLRGGPLNAHRVPPLRLTPIHLGSPTTPMISKLSKIAGDRSRSTQLSRLTLPVLSPSGIRTSNKQAMRPVNPPQAKLSGTGDSETTLNEQSPGQETVGLDNKTQTVDEHSPDLLANSLSKLTTSNTSSLNSEPSQIQDCSRLHPVLQNSPSKSKSPRWLCERESLSNSARNTIHSGSADAGAPTDFKSESLGITNTVLEIPADQLDCVQKTSAPASLSSPRSSKAHSDGDSFGPGLGATGILEGRQESNTEGTARPSSPPLDYPPLIDSSSRMRHPLNSFDLSSYWRLYEPSEMTTISQSALHHGRFPLVGMTEQDNDSSPSSAPGSDRDSPTGGFNLIIQSDSATNPSNGIDDFAFTNSDVSSATATILAGLLSVTGDRLALPCQTSGNERGYGRGRYGWLRPRASPLLEATDELTHAASSDACHWGTGVTDEEQDTAGTSALYEFGTGAHEDENGEGEPEDDDLDDDDDDDGDSVETKGAYTCGPEDDDSLADLEDYLFFHRTADLLFGPPVASIYSPYSYSYSGRAAFSGENWRNEFEADFGVTSNRERRKDSSSRVQNGTAWHQERTQLAEKVQDLKSRMREARVRRQSRRRRDVQGRETVVTQIPDPDCRKKEDPQRSSPATLPDHPSNVNTGCFTSVELSPPGRTSPVIHSAISDSHLEQRPRQRRFGTVTPPEPSLIVHLNTNEKQLKSPKQSIIQHASSDPCSIVSASPPSDGSNTLPCIRIDGTSSLVAQNALLINGDSSGQNPSTYKDESTSRMSPSPCAVSMLAKPPSVLSPRALSHGLKSGAPQHHQFLPNLVGNIPNQSLNPVRLLSAGESRARVCSRLGSSGGNLGMVKTPTNKTDGSLLRPLAAPSTPGKGDTSAVSPRSPLKPHSSNGMRRKRCALCLRKIGIVNSYSCRCGRNFCSRHRYAEVHACPFDYKAEARRTLIDSNPVVTAPKLPKI</sequence>
<keyword evidence="2 4" id="KW-0863">Zinc-finger</keyword>
<dbReference type="Pfam" id="PF01428">
    <property type="entry name" value="zf-AN1"/>
    <property type="match status" value="1"/>
</dbReference>
<evidence type="ECO:0000256" key="4">
    <source>
        <dbReference type="PROSITE-ProRule" id="PRU00449"/>
    </source>
</evidence>
<protein>
    <submittedName>
        <fullName evidence="8">AN1-type zinc finger protein 4</fullName>
    </submittedName>
</protein>
<gene>
    <name evidence="8" type="ORF">FBUS_03566</name>
</gene>
<feature type="region of interest" description="Disordered" evidence="5">
    <location>
        <begin position="800"/>
        <end position="823"/>
    </location>
</feature>
<dbReference type="PROSITE" id="PS51039">
    <property type="entry name" value="ZF_AN1"/>
    <property type="match status" value="1"/>
</dbReference>
<dbReference type="InterPro" id="IPR000626">
    <property type="entry name" value="Ubiquitin-like_dom"/>
</dbReference>
<dbReference type="InterPro" id="IPR035896">
    <property type="entry name" value="AN1-like_Znf"/>
</dbReference>
<dbReference type="SMART" id="SM00154">
    <property type="entry name" value="ZnF_AN1"/>
    <property type="match status" value="1"/>
</dbReference>
<feature type="region of interest" description="Disordered" evidence="5">
    <location>
        <begin position="366"/>
        <end position="398"/>
    </location>
</feature>
<keyword evidence="9" id="KW-1185">Reference proteome</keyword>
<evidence type="ECO:0000313" key="9">
    <source>
        <dbReference type="Proteomes" id="UP000728185"/>
    </source>
</evidence>
<evidence type="ECO:0000259" key="6">
    <source>
        <dbReference type="PROSITE" id="PS50053"/>
    </source>
</evidence>
<accession>A0A8E0RVG5</accession>
<feature type="domain" description="Ubiquitin-like" evidence="6">
    <location>
        <begin position="19"/>
        <end position="60"/>
    </location>
</feature>
<proteinExistence type="predicted"/>
<evidence type="ECO:0000256" key="1">
    <source>
        <dbReference type="ARBA" id="ARBA00022723"/>
    </source>
</evidence>
<dbReference type="PANTHER" id="PTHR46728">
    <property type="entry name" value="AN1-TYPE ZINC FINGER PROTEIN 4"/>
    <property type="match status" value="1"/>
</dbReference>
<dbReference type="SUPFAM" id="SSF54236">
    <property type="entry name" value="Ubiquitin-like"/>
    <property type="match status" value="1"/>
</dbReference>
<dbReference type="PROSITE" id="PS50053">
    <property type="entry name" value="UBIQUITIN_2"/>
    <property type="match status" value="1"/>
</dbReference>
<feature type="domain" description="AN1-type" evidence="7">
    <location>
        <begin position="939"/>
        <end position="986"/>
    </location>
</feature>
<evidence type="ECO:0000256" key="2">
    <source>
        <dbReference type="ARBA" id="ARBA00022771"/>
    </source>
</evidence>
<comment type="caution">
    <text evidence="8">The sequence shown here is derived from an EMBL/GenBank/DDBJ whole genome shotgun (WGS) entry which is preliminary data.</text>
</comment>
<evidence type="ECO:0000259" key="7">
    <source>
        <dbReference type="PROSITE" id="PS51039"/>
    </source>
</evidence>
<evidence type="ECO:0000313" key="8">
    <source>
        <dbReference type="EMBL" id="KAA0191990.1"/>
    </source>
</evidence>
<feature type="region of interest" description="Disordered" evidence="5">
    <location>
        <begin position="602"/>
        <end position="737"/>
    </location>
</feature>
<dbReference type="Proteomes" id="UP000728185">
    <property type="component" value="Unassembled WGS sequence"/>
</dbReference>
<dbReference type="GO" id="GO:0008270">
    <property type="term" value="F:zinc ion binding"/>
    <property type="evidence" value="ECO:0007669"/>
    <property type="project" value="UniProtKB-KW"/>
</dbReference>
<feature type="compositionally biased region" description="Basic and acidic residues" evidence="5">
    <location>
        <begin position="622"/>
        <end position="644"/>
    </location>
</feature>
<dbReference type="SUPFAM" id="SSF118310">
    <property type="entry name" value="AN1-like Zinc finger"/>
    <property type="match status" value="1"/>
</dbReference>
<organism evidence="8 9">
    <name type="scientific">Fasciolopsis buskii</name>
    <dbReference type="NCBI Taxonomy" id="27845"/>
    <lineage>
        <taxon>Eukaryota</taxon>
        <taxon>Metazoa</taxon>
        <taxon>Spiralia</taxon>
        <taxon>Lophotrochozoa</taxon>
        <taxon>Platyhelminthes</taxon>
        <taxon>Trematoda</taxon>
        <taxon>Digenea</taxon>
        <taxon>Plagiorchiida</taxon>
        <taxon>Echinostomata</taxon>
        <taxon>Echinostomatoidea</taxon>
        <taxon>Fasciolidae</taxon>
        <taxon>Fasciolopsis</taxon>
    </lineage>
</organism>
<feature type="compositionally biased region" description="Polar residues" evidence="5">
    <location>
        <begin position="135"/>
        <end position="149"/>
    </location>
</feature>
<feature type="compositionally biased region" description="Basic and acidic residues" evidence="5">
    <location>
        <begin position="667"/>
        <end position="676"/>
    </location>
</feature>
<feature type="region of interest" description="Disordered" evidence="5">
    <location>
        <begin position="92"/>
        <end position="154"/>
    </location>
</feature>
<dbReference type="AlphaFoldDB" id="A0A8E0RVG5"/>
<feature type="compositionally biased region" description="Acidic residues" evidence="5">
    <location>
        <begin position="510"/>
        <end position="531"/>
    </location>
</feature>
<evidence type="ECO:0000256" key="3">
    <source>
        <dbReference type="ARBA" id="ARBA00022833"/>
    </source>
</evidence>